<dbReference type="Gene3D" id="1.10.357.10">
    <property type="entry name" value="Tetracycline Repressor, domain 2"/>
    <property type="match status" value="1"/>
</dbReference>
<keyword evidence="2 4" id="KW-0238">DNA-binding</keyword>
<sequence length="226" mass="25021">MAEAMKIIRSTGLNLSRGQTEKSRGRPRSALKNQSILDAASDLFMENGFDGTSMDEVAKRAGVSKQTVYSHFSNKEKLFSASITSVINQYFPDSVFEVSDGHEVESDLNHLCEIFLHLFVSEDAICMFRLLAAAASLDGENKLATLFWEAGPEVMLQKLAGFMSHWGSKGQLSIKDPVVAAKTLISLIKGHYHFQLAIGLISDVTEDEIKEHAKLCTELFLKIYKA</sequence>
<dbReference type="PROSITE" id="PS50977">
    <property type="entry name" value="HTH_TETR_2"/>
    <property type="match status" value="1"/>
</dbReference>
<name>A0AA52EEF0_9PROT</name>
<dbReference type="PANTHER" id="PTHR30055">
    <property type="entry name" value="HTH-TYPE TRANSCRIPTIONAL REGULATOR RUTR"/>
    <property type="match status" value="1"/>
</dbReference>
<dbReference type="PRINTS" id="PR00455">
    <property type="entry name" value="HTHTETR"/>
</dbReference>
<evidence type="ECO:0000256" key="3">
    <source>
        <dbReference type="ARBA" id="ARBA00023163"/>
    </source>
</evidence>
<feature type="DNA-binding region" description="H-T-H motif" evidence="4">
    <location>
        <begin position="53"/>
        <end position="72"/>
    </location>
</feature>
<protein>
    <submittedName>
        <fullName evidence="6">TetR/AcrR family transcriptional regulator</fullName>
    </submittedName>
</protein>
<dbReference type="InterPro" id="IPR039536">
    <property type="entry name" value="TetR_C_Proteobacteria"/>
</dbReference>
<dbReference type="Pfam" id="PF14246">
    <property type="entry name" value="TetR_C_7"/>
    <property type="match status" value="1"/>
</dbReference>
<gene>
    <name evidence="6" type="ORF">QGN29_08320</name>
</gene>
<dbReference type="PANTHER" id="PTHR30055:SF146">
    <property type="entry name" value="HTH-TYPE TRANSCRIPTIONAL DUAL REGULATOR CECR"/>
    <property type="match status" value="1"/>
</dbReference>
<dbReference type="GO" id="GO:0000976">
    <property type="term" value="F:transcription cis-regulatory region binding"/>
    <property type="evidence" value="ECO:0007669"/>
    <property type="project" value="TreeGrafter"/>
</dbReference>
<dbReference type="FunFam" id="1.10.10.60:FF:000141">
    <property type="entry name" value="TetR family transcriptional regulator"/>
    <property type="match status" value="1"/>
</dbReference>
<dbReference type="AlphaFoldDB" id="A0AA52EEF0"/>
<dbReference type="SUPFAM" id="SSF46689">
    <property type="entry name" value="Homeodomain-like"/>
    <property type="match status" value="1"/>
</dbReference>
<evidence type="ECO:0000259" key="5">
    <source>
        <dbReference type="PROSITE" id="PS50977"/>
    </source>
</evidence>
<dbReference type="Proteomes" id="UP001268683">
    <property type="component" value="Chromosome"/>
</dbReference>
<reference evidence="6" key="1">
    <citation type="submission" date="2023-04" db="EMBL/GenBank/DDBJ databases">
        <title>Complete genome sequence of Temperatibacter marinus.</title>
        <authorList>
            <person name="Rong J.-C."/>
            <person name="Yi M.-L."/>
            <person name="Zhao Q."/>
        </authorList>
    </citation>
    <scope>NUCLEOTIDE SEQUENCE</scope>
    <source>
        <strain evidence="6">NBRC 110045</strain>
    </source>
</reference>
<keyword evidence="1" id="KW-0805">Transcription regulation</keyword>
<dbReference type="InterPro" id="IPR009057">
    <property type="entry name" value="Homeodomain-like_sf"/>
</dbReference>
<accession>A0AA52EEF0</accession>
<keyword evidence="7" id="KW-1185">Reference proteome</keyword>
<evidence type="ECO:0000256" key="2">
    <source>
        <dbReference type="ARBA" id="ARBA00023125"/>
    </source>
</evidence>
<dbReference type="RefSeq" id="WP_310797391.1">
    <property type="nucleotide sequence ID" value="NZ_CP123872.1"/>
</dbReference>
<dbReference type="Pfam" id="PF00440">
    <property type="entry name" value="TetR_N"/>
    <property type="match status" value="1"/>
</dbReference>
<evidence type="ECO:0000313" key="6">
    <source>
        <dbReference type="EMBL" id="WND01563.1"/>
    </source>
</evidence>
<evidence type="ECO:0000256" key="1">
    <source>
        <dbReference type="ARBA" id="ARBA00023015"/>
    </source>
</evidence>
<organism evidence="6 7">
    <name type="scientific">Temperatibacter marinus</name>
    <dbReference type="NCBI Taxonomy" id="1456591"/>
    <lineage>
        <taxon>Bacteria</taxon>
        <taxon>Pseudomonadati</taxon>
        <taxon>Pseudomonadota</taxon>
        <taxon>Alphaproteobacteria</taxon>
        <taxon>Kordiimonadales</taxon>
        <taxon>Temperatibacteraceae</taxon>
        <taxon>Temperatibacter</taxon>
    </lineage>
</organism>
<feature type="domain" description="HTH tetR-type" evidence="5">
    <location>
        <begin position="30"/>
        <end position="90"/>
    </location>
</feature>
<dbReference type="InterPro" id="IPR050109">
    <property type="entry name" value="HTH-type_TetR-like_transc_reg"/>
</dbReference>
<proteinExistence type="predicted"/>
<dbReference type="InterPro" id="IPR001647">
    <property type="entry name" value="HTH_TetR"/>
</dbReference>
<dbReference type="KEGG" id="tmk:QGN29_08320"/>
<dbReference type="EMBL" id="CP123872">
    <property type="protein sequence ID" value="WND01563.1"/>
    <property type="molecule type" value="Genomic_DNA"/>
</dbReference>
<evidence type="ECO:0000256" key="4">
    <source>
        <dbReference type="PROSITE-ProRule" id="PRU00335"/>
    </source>
</evidence>
<dbReference type="GO" id="GO:0003700">
    <property type="term" value="F:DNA-binding transcription factor activity"/>
    <property type="evidence" value="ECO:0007669"/>
    <property type="project" value="TreeGrafter"/>
</dbReference>
<keyword evidence="3" id="KW-0804">Transcription</keyword>
<evidence type="ECO:0000313" key="7">
    <source>
        <dbReference type="Proteomes" id="UP001268683"/>
    </source>
</evidence>